<dbReference type="AlphaFoldDB" id="A0A0F9WWT1"/>
<dbReference type="EMBL" id="LAZR01000107">
    <property type="protein sequence ID" value="KKN90831.1"/>
    <property type="molecule type" value="Genomic_DNA"/>
</dbReference>
<sequence length="62" mass="7382">MSLNKELLLEWLDINTDVCLKSIYTIPPPNYEDKVKYEAMIAYIKLLRNRIEEGNYDLKGWC</sequence>
<accession>A0A0F9WWT1</accession>
<organism evidence="1">
    <name type="scientific">marine sediment metagenome</name>
    <dbReference type="NCBI Taxonomy" id="412755"/>
    <lineage>
        <taxon>unclassified sequences</taxon>
        <taxon>metagenomes</taxon>
        <taxon>ecological metagenomes</taxon>
    </lineage>
</organism>
<gene>
    <name evidence="1" type="ORF">LCGC14_0224140</name>
</gene>
<comment type="caution">
    <text evidence="1">The sequence shown here is derived from an EMBL/GenBank/DDBJ whole genome shotgun (WGS) entry which is preliminary data.</text>
</comment>
<proteinExistence type="predicted"/>
<name>A0A0F9WWT1_9ZZZZ</name>
<protein>
    <submittedName>
        <fullName evidence="1">Uncharacterized protein</fullName>
    </submittedName>
</protein>
<evidence type="ECO:0000313" key="1">
    <source>
        <dbReference type="EMBL" id="KKN90831.1"/>
    </source>
</evidence>
<reference evidence="1" key="1">
    <citation type="journal article" date="2015" name="Nature">
        <title>Complex archaea that bridge the gap between prokaryotes and eukaryotes.</title>
        <authorList>
            <person name="Spang A."/>
            <person name="Saw J.H."/>
            <person name="Jorgensen S.L."/>
            <person name="Zaremba-Niedzwiedzka K."/>
            <person name="Martijn J."/>
            <person name="Lind A.E."/>
            <person name="van Eijk R."/>
            <person name="Schleper C."/>
            <person name="Guy L."/>
            <person name="Ettema T.J."/>
        </authorList>
    </citation>
    <scope>NUCLEOTIDE SEQUENCE</scope>
</reference>